<comment type="similarity">
    <text evidence="1">Belongs to the short-chain dehydrogenases/reductases (SDR) family.</text>
</comment>
<keyword evidence="3" id="KW-1185">Reference proteome</keyword>
<organism evidence="2 3">
    <name type="scientific">Desulfosudis oleivorans (strain DSM 6200 / JCM 39069 / Hxd3)</name>
    <name type="common">Desulfococcus oleovorans</name>
    <dbReference type="NCBI Taxonomy" id="96561"/>
    <lineage>
        <taxon>Bacteria</taxon>
        <taxon>Pseudomonadati</taxon>
        <taxon>Thermodesulfobacteriota</taxon>
        <taxon>Desulfobacteria</taxon>
        <taxon>Desulfobacterales</taxon>
        <taxon>Desulfosudaceae</taxon>
        <taxon>Desulfosudis</taxon>
    </lineage>
</organism>
<dbReference type="STRING" id="96561.Dole_0169"/>
<dbReference type="Proteomes" id="UP000008561">
    <property type="component" value="Chromosome"/>
</dbReference>
<dbReference type="PROSITE" id="PS00061">
    <property type="entry name" value="ADH_SHORT"/>
    <property type="match status" value="1"/>
</dbReference>
<evidence type="ECO:0000313" key="3">
    <source>
        <dbReference type="Proteomes" id="UP000008561"/>
    </source>
</evidence>
<dbReference type="eggNOG" id="COG1028">
    <property type="taxonomic scope" value="Bacteria"/>
</dbReference>
<dbReference type="Gene3D" id="3.40.50.720">
    <property type="entry name" value="NAD(P)-binding Rossmann-like Domain"/>
    <property type="match status" value="1"/>
</dbReference>
<dbReference type="InterPro" id="IPR020904">
    <property type="entry name" value="Sc_DH/Rdtase_CS"/>
</dbReference>
<dbReference type="KEGG" id="dol:Dole_0169"/>
<name>A8ZSR6_DESOH</name>
<evidence type="ECO:0000256" key="1">
    <source>
        <dbReference type="RuleBase" id="RU000363"/>
    </source>
</evidence>
<gene>
    <name evidence="2" type="ordered locus">Dole_0169</name>
</gene>
<dbReference type="InterPro" id="IPR002347">
    <property type="entry name" value="SDR_fam"/>
</dbReference>
<dbReference type="PRINTS" id="PR00080">
    <property type="entry name" value="SDRFAMILY"/>
</dbReference>
<dbReference type="SUPFAM" id="SSF51735">
    <property type="entry name" value="NAD(P)-binding Rossmann-fold domains"/>
    <property type="match status" value="1"/>
</dbReference>
<dbReference type="PANTHER" id="PTHR43313:SF1">
    <property type="entry name" value="3BETA-HYDROXYSTEROID DEHYDROGENASE DHS-16"/>
    <property type="match status" value="1"/>
</dbReference>
<dbReference type="CDD" id="cd05374">
    <property type="entry name" value="17beta-HSD-like_SDR_c"/>
    <property type="match status" value="1"/>
</dbReference>
<evidence type="ECO:0000313" key="2">
    <source>
        <dbReference type="EMBL" id="ABW65979.1"/>
    </source>
</evidence>
<dbReference type="InterPro" id="IPR036291">
    <property type="entry name" value="NAD(P)-bd_dom_sf"/>
</dbReference>
<dbReference type="RefSeq" id="WP_012173598.1">
    <property type="nucleotide sequence ID" value="NC_009943.1"/>
</dbReference>
<dbReference type="GO" id="GO:0008202">
    <property type="term" value="P:steroid metabolic process"/>
    <property type="evidence" value="ECO:0007669"/>
    <property type="project" value="TreeGrafter"/>
</dbReference>
<protein>
    <submittedName>
        <fullName evidence="2">Short-chain dehydrogenase/reductase SDR</fullName>
    </submittedName>
</protein>
<dbReference type="Pfam" id="PF00106">
    <property type="entry name" value="adh_short"/>
    <property type="match status" value="1"/>
</dbReference>
<dbReference type="GO" id="GO:0016491">
    <property type="term" value="F:oxidoreductase activity"/>
    <property type="evidence" value="ECO:0007669"/>
    <property type="project" value="TreeGrafter"/>
</dbReference>
<dbReference type="PRINTS" id="PR00081">
    <property type="entry name" value="GDHRDH"/>
</dbReference>
<sequence>MNKSILVTGASTGIGWATSLELAEKGWRVFAAVRKEADAKKLRDASSGKITTVIMDIVDYESVKHGAQEIEKALGGAGLDALFNNAGISVQGPLEIIPIELFEQQIRVNVFGHVFVTQTFLPLLRKAKGRIVFTSSESGRMTLPLMAPYSASKFALEAVASALRIELRPWKIRVSCVELQTIKTPMWEKIDISTEKMIASLPQKARDLYRNELKTLSVFPKWQAEMGISMKKAVRVIIRALSARSPKARYLVGYEARLLVYSHAITPTWMMDWFASKSMVLLGKFIKPK</sequence>
<reference evidence="2 3" key="1">
    <citation type="submission" date="2007-10" db="EMBL/GenBank/DDBJ databases">
        <title>Complete sequence of Desulfococcus oleovorans Hxd3.</title>
        <authorList>
            <consortium name="US DOE Joint Genome Institute"/>
            <person name="Copeland A."/>
            <person name="Lucas S."/>
            <person name="Lapidus A."/>
            <person name="Barry K."/>
            <person name="Glavina del Rio T."/>
            <person name="Dalin E."/>
            <person name="Tice H."/>
            <person name="Pitluck S."/>
            <person name="Kiss H."/>
            <person name="Brettin T."/>
            <person name="Bruce D."/>
            <person name="Detter J.C."/>
            <person name="Han C."/>
            <person name="Schmutz J."/>
            <person name="Larimer F."/>
            <person name="Land M."/>
            <person name="Hauser L."/>
            <person name="Kyrpides N."/>
            <person name="Kim E."/>
            <person name="Wawrik B."/>
            <person name="Richardson P."/>
        </authorList>
    </citation>
    <scope>NUCLEOTIDE SEQUENCE [LARGE SCALE GENOMIC DNA]</scope>
    <source>
        <strain evidence="3">DSM 6200 / JCM 39069 / Hxd3</strain>
    </source>
</reference>
<dbReference type="HOGENOM" id="CLU_010194_2_9_7"/>
<dbReference type="EMBL" id="CP000859">
    <property type="protein sequence ID" value="ABW65979.1"/>
    <property type="molecule type" value="Genomic_DNA"/>
</dbReference>
<dbReference type="AlphaFoldDB" id="A8ZSR6"/>
<proteinExistence type="inferred from homology"/>
<accession>A8ZSR6</accession>
<dbReference type="PANTHER" id="PTHR43313">
    <property type="entry name" value="SHORT-CHAIN DEHYDROGENASE/REDUCTASE FAMILY 9C"/>
    <property type="match status" value="1"/>
</dbReference>